<dbReference type="EMBL" id="JAABOJ010000030">
    <property type="protein sequence ID" value="KAF3277054.1"/>
    <property type="molecule type" value="Genomic_DNA"/>
</dbReference>
<feature type="compositionally biased region" description="Basic and acidic residues" evidence="1">
    <location>
        <begin position="319"/>
        <end position="335"/>
    </location>
</feature>
<accession>A0A7C8RAN0</accession>
<evidence type="ECO:0000313" key="3">
    <source>
        <dbReference type="EMBL" id="KAF3277054.1"/>
    </source>
</evidence>
<proteinExistence type="predicted"/>
<dbReference type="Proteomes" id="UP000474640">
    <property type="component" value="Unassembled WGS sequence"/>
</dbReference>
<comment type="caution">
    <text evidence="3">The sequence shown here is derived from an EMBL/GenBank/DDBJ whole genome shotgun (WGS) entry which is preliminary data.</text>
</comment>
<keyword evidence="2" id="KW-0732">Signal</keyword>
<protein>
    <submittedName>
        <fullName evidence="3">Uncharacterized protein</fullName>
    </submittedName>
</protein>
<feature type="region of interest" description="Disordered" evidence="1">
    <location>
        <begin position="308"/>
        <end position="335"/>
    </location>
</feature>
<feature type="chain" id="PRO_5029013908" evidence="2">
    <location>
        <begin position="20"/>
        <end position="335"/>
    </location>
</feature>
<evidence type="ECO:0000256" key="2">
    <source>
        <dbReference type="SAM" id="SignalP"/>
    </source>
</evidence>
<evidence type="ECO:0000256" key="1">
    <source>
        <dbReference type="SAM" id="MobiDB-lite"/>
    </source>
</evidence>
<sequence>MRFSRLFLGFILPAFEASTSIIPPLEKSGALVSQLQGNLTIPQDSRTAWQVNQTILAAPSSFKPENTETSSSSLMEADLVSSDQNISDLFRKSGQNHDSARTINSKTFYTWRVVCPTHQRMRYIMNPNPEAYPKIGGRRRPNPKDRQTLICLLLKAAQEKGAGVEWQISLQNAQLGSLVAARLQCTNPKLTLKVHSKNIKALDNIPFFVKSKNPGWRWRPVDRFSMSWNKMGSSNDGSSSYRATYDKQLDPGTIKEPYDLEGPDEFDPQEKETNLEWLRTPFWRSEGSYNSGSELAWKRSRIEGIGKDIKQDSQAQDDLEFKNSPEMDTERAVAS</sequence>
<name>A0A7C8RAN0_ORBOL</name>
<evidence type="ECO:0000313" key="4">
    <source>
        <dbReference type="Proteomes" id="UP000474640"/>
    </source>
</evidence>
<feature type="signal peptide" evidence="2">
    <location>
        <begin position="1"/>
        <end position="19"/>
    </location>
</feature>
<organism evidence="3 4">
    <name type="scientific">Orbilia oligospora</name>
    <name type="common">Nematode-trapping fungus</name>
    <name type="synonym">Arthrobotrys oligospora</name>
    <dbReference type="NCBI Taxonomy" id="2813651"/>
    <lineage>
        <taxon>Eukaryota</taxon>
        <taxon>Fungi</taxon>
        <taxon>Dikarya</taxon>
        <taxon>Ascomycota</taxon>
        <taxon>Pezizomycotina</taxon>
        <taxon>Orbiliomycetes</taxon>
        <taxon>Orbiliales</taxon>
        <taxon>Orbiliaceae</taxon>
        <taxon>Orbilia</taxon>
    </lineage>
</organism>
<dbReference type="OrthoDB" id="5407251at2759"/>
<reference evidence="3 4" key="1">
    <citation type="submission" date="2020-01" db="EMBL/GenBank/DDBJ databases">
        <authorList>
            <person name="Palmer J.M."/>
        </authorList>
    </citation>
    <scope>NUCLEOTIDE SEQUENCE [LARGE SCALE GENOMIC DNA]</scope>
    <source>
        <strain evidence="3 4">TWF970</strain>
    </source>
</reference>
<gene>
    <name evidence="3" type="ORF">TWF970_005920</name>
</gene>
<dbReference type="AlphaFoldDB" id="A0A7C8RAN0"/>